<reference evidence="1 2" key="1">
    <citation type="submission" date="2020-06" db="EMBL/GenBank/DDBJ databases">
        <title>Genome mining for natural products.</title>
        <authorList>
            <person name="Zhang B."/>
            <person name="Shi J."/>
            <person name="Ge H."/>
        </authorList>
    </citation>
    <scope>NUCLEOTIDE SEQUENCE [LARGE SCALE GENOMIC DNA]</scope>
    <source>
        <strain evidence="1 2">NA02069</strain>
    </source>
</reference>
<evidence type="ECO:0000313" key="1">
    <source>
        <dbReference type="EMBL" id="QKZ18286.1"/>
    </source>
</evidence>
<dbReference type="EMBL" id="CP056041">
    <property type="protein sequence ID" value="QKZ18286.1"/>
    <property type="molecule type" value="Genomic_DNA"/>
</dbReference>
<proteinExistence type="predicted"/>
<keyword evidence="2" id="KW-1185">Reference proteome</keyword>
<dbReference type="RefSeq" id="WP_176575262.1">
    <property type="nucleotide sequence ID" value="NZ_CBDRGH010000017.1"/>
</dbReference>
<protein>
    <submittedName>
        <fullName evidence="1">Uncharacterized protein</fullName>
    </submittedName>
</protein>
<evidence type="ECO:0000313" key="2">
    <source>
        <dbReference type="Proteomes" id="UP000509418"/>
    </source>
</evidence>
<dbReference type="AlphaFoldDB" id="A0A7H8T463"/>
<sequence>MSCFGGTGDLELFLSRARVMSVGAVPVCLGATPESRLGLAAATLPSALFLASIEGA</sequence>
<organism evidence="1 2">
    <name type="scientific">Streptomyces chartreusis</name>
    <dbReference type="NCBI Taxonomy" id="1969"/>
    <lineage>
        <taxon>Bacteria</taxon>
        <taxon>Bacillati</taxon>
        <taxon>Actinomycetota</taxon>
        <taxon>Actinomycetes</taxon>
        <taxon>Kitasatosporales</taxon>
        <taxon>Streptomycetaceae</taxon>
        <taxon>Streptomyces</taxon>
    </lineage>
</organism>
<accession>A0A7H8T463</accession>
<name>A0A7H8T463_STRCX</name>
<gene>
    <name evidence="1" type="ORF">HUT05_13505</name>
</gene>
<dbReference type="Proteomes" id="UP000509418">
    <property type="component" value="Chromosome"/>
</dbReference>